<keyword evidence="2" id="KW-1185">Reference proteome</keyword>
<gene>
    <name evidence="1" type="ORF">SI8410_04005201</name>
</gene>
<sequence>MGHRIVSNGCHPAEWKNGNLVTLRWLSPNGEELDRGGMRNLERSRGSLCSVHGLEGTLWTRTRRGQTLDLLAKSRDQ</sequence>
<accession>A0A7I8K9U8</accession>
<dbReference type="AlphaFoldDB" id="A0A7I8K9U8"/>
<evidence type="ECO:0000313" key="2">
    <source>
        <dbReference type="Proteomes" id="UP000663760"/>
    </source>
</evidence>
<organism evidence="1 2">
    <name type="scientific">Spirodela intermedia</name>
    <name type="common">Intermediate duckweed</name>
    <dbReference type="NCBI Taxonomy" id="51605"/>
    <lineage>
        <taxon>Eukaryota</taxon>
        <taxon>Viridiplantae</taxon>
        <taxon>Streptophyta</taxon>
        <taxon>Embryophyta</taxon>
        <taxon>Tracheophyta</taxon>
        <taxon>Spermatophyta</taxon>
        <taxon>Magnoliopsida</taxon>
        <taxon>Liliopsida</taxon>
        <taxon>Araceae</taxon>
        <taxon>Lemnoideae</taxon>
        <taxon>Spirodela</taxon>
    </lineage>
</organism>
<protein>
    <submittedName>
        <fullName evidence="1">Uncharacterized protein</fullName>
    </submittedName>
</protein>
<dbReference type="Proteomes" id="UP000663760">
    <property type="component" value="Chromosome 4"/>
</dbReference>
<proteinExistence type="predicted"/>
<evidence type="ECO:0000313" key="1">
    <source>
        <dbReference type="EMBL" id="CAA7394540.1"/>
    </source>
</evidence>
<reference evidence="1" key="1">
    <citation type="submission" date="2020-02" db="EMBL/GenBank/DDBJ databases">
        <authorList>
            <person name="Scholz U."/>
            <person name="Mascher M."/>
            <person name="Fiebig A."/>
        </authorList>
    </citation>
    <scope>NUCLEOTIDE SEQUENCE</scope>
</reference>
<dbReference type="EMBL" id="LR746267">
    <property type="protein sequence ID" value="CAA7394540.1"/>
    <property type="molecule type" value="Genomic_DNA"/>
</dbReference>
<name>A0A7I8K9U8_SPIIN</name>